<evidence type="ECO:0000259" key="4">
    <source>
        <dbReference type="SMART" id="SM00829"/>
    </source>
</evidence>
<feature type="domain" description="Enoyl reductase (ER)" evidence="4">
    <location>
        <begin position="19"/>
        <end position="317"/>
    </location>
</feature>
<comment type="caution">
    <text evidence="5">The sequence shown here is derived from an EMBL/GenBank/DDBJ whole genome shotgun (WGS) entry which is preliminary data.</text>
</comment>
<dbReference type="PROSITE" id="PS00628">
    <property type="entry name" value="RIBOSOMAL_S19E"/>
    <property type="match status" value="1"/>
</dbReference>
<keyword evidence="3" id="KW-0687">Ribonucleoprotein</keyword>
<dbReference type="PANTHER" id="PTHR11695">
    <property type="entry name" value="ALCOHOL DEHYDROGENASE RELATED"/>
    <property type="match status" value="1"/>
</dbReference>
<dbReference type="InterPro" id="IPR011032">
    <property type="entry name" value="GroES-like_sf"/>
</dbReference>
<accession>A0A9P6X8D5</accession>
<comment type="similarity">
    <text evidence="1">Belongs to the eukaryotic ribosomal protein eS19 family.</text>
</comment>
<keyword evidence="2" id="KW-0689">Ribosomal protein</keyword>
<organism evidence="5 6">
    <name type="scientific">Rhizopus oryzae</name>
    <name type="common">Mucormycosis agent</name>
    <name type="synonym">Rhizopus arrhizus var. delemar</name>
    <dbReference type="NCBI Taxonomy" id="64495"/>
    <lineage>
        <taxon>Eukaryota</taxon>
        <taxon>Fungi</taxon>
        <taxon>Fungi incertae sedis</taxon>
        <taxon>Mucoromycota</taxon>
        <taxon>Mucoromycotina</taxon>
        <taxon>Mucoromycetes</taxon>
        <taxon>Mucorales</taxon>
        <taxon>Mucorineae</taxon>
        <taxon>Rhizopodaceae</taxon>
        <taxon>Rhizopus</taxon>
    </lineage>
</organism>
<dbReference type="CDD" id="cd08267">
    <property type="entry name" value="MDR1"/>
    <property type="match status" value="1"/>
</dbReference>
<evidence type="ECO:0000256" key="1">
    <source>
        <dbReference type="ARBA" id="ARBA00010014"/>
    </source>
</evidence>
<dbReference type="InterPro" id="IPR013154">
    <property type="entry name" value="ADH-like_N"/>
</dbReference>
<dbReference type="SMART" id="SM00829">
    <property type="entry name" value="PKS_ER"/>
    <property type="match status" value="1"/>
</dbReference>
<evidence type="ECO:0000256" key="2">
    <source>
        <dbReference type="ARBA" id="ARBA00022980"/>
    </source>
</evidence>
<dbReference type="PANTHER" id="PTHR11695:SF294">
    <property type="entry name" value="RETICULON-4-INTERACTING PROTEIN 1, MITOCHONDRIAL"/>
    <property type="match status" value="1"/>
</dbReference>
<gene>
    <name evidence="5" type="ORF">G6F64_006602</name>
</gene>
<protein>
    <recommendedName>
        <fullName evidence="4">Enoyl reductase (ER) domain-containing protein</fullName>
    </recommendedName>
</protein>
<dbReference type="Pfam" id="PF01090">
    <property type="entry name" value="Ribosomal_S19e"/>
    <property type="match status" value="1"/>
</dbReference>
<dbReference type="SUPFAM" id="SSF50129">
    <property type="entry name" value="GroES-like"/>
    <property type="match status" value="1"/>
</dbReference>
<dbReference type="GO" id="GO:0006412">
    <property type="term" value="P:translation"/>
    <property type="evidence" value="ECO:0007669"/>
    <property type="project" value="InterPro"/>
</dbReference>
<dbReference type="InterPro" id="IPR050700">
    <property type="entry name" value="YIM1/Zinc_Alcohol_DH_Fams"/>
</dbReference>
<dbReference type="GO" id="GO:1990904">
    <property type="term" value="C:ribonucleoprotein complex"/>
    <property type="evidence" value="ECO:0007669"/>
    <property type="project" value="UniProtKB-KW"/>
</dbReference>
<dbReference type="InterPro" id="IPR036388">
    <property type="entry name" value="WH-like_DNA-bd_sf"/>
</dbReference>
<dbReference type="Gene3D" id="3.40.50.720">
    <property type="entry name" value="NAD(P)-binding Rossmann-like Domain"/>
    <property type="match status" value="1"/>
</dbReference>
<dbReference type="SUPFAM" id="SSF51735">
    <property type="entry name" value="NAD(P)-binding Rossmann-fold domains"/>
    <property type="match status" value="1"/>
</dbReference>
<proteinExistence type="inferred from homology"/>
<dbReference type="SUPFAM" id="SSF46785">
    <property type="entry name" value="Winged helix' DNA-binding domain"/>
    <property type="match status" value="1"/>
</dbReference>
<name>A0A9P6X8D5_RHIOR</name>
<dbReference type="InterPro" id="IPR036390">
    <property type="entry name" value="WH_DNA-bd_sf"/>
</dbReference>
<dbReference type="FunFam" id="1.10.10.10:FF:000118">
    <property type="entry name" value="40S ribosomal protein S19"/>
    <property type="match status" value="1"/>
</dbReference>
<dbReference type="Gene3D" id="3.90.180.10">
    <property type="entry name" value="Medium-chain alcohol dehydrogenases, catalytic domain"/>
    <property type="match status" value="1"/>
</dbReference>
<keyword evidence="6" id="KW-1185">Reference proteome</keyword>
<dbReference type="Proteomes" id="UP000716291">
    <property type="component" value="Unassembled WGS sequence"/>
</dbReference>
<dbReference type="GO" id="GO:0016491">
    <property type="term" value="F:oxidoreductase activity"/>
    <property type="evidence" value="ECO:0007669"/>
    <property type="project" value="InterPro"/>
</dbReference>
<dbReference type="InterPro" id="IPR001266">
    <property type="entry name" value="Ribosomal_eS19"/>
</dbReference>
<dbReference type="GO" id="GO:0005840">
    <property type="term" value="C:ribosome"/>
    <property type="evidence" value="ECO:0007669"/>
    <property type="project" value="UniProtKB-KW"/>
</dbReference>
<evidence type="ECO:0000256" key="3">
    <source>
        <dbReference type="ARBA" id="ARBA00023274"/>
    </source>
</evidence>
<dbReference type="SMART" id="SM01413">
    <property type="entry name" value="Ribosomal_S19e"/>
    <property type="match status" value="1"/>
</dbReference>
<dbReference type="Gene3D" id="1.10.10.10">
    <property type="entry name" value="Winged helix-like DNA-binding domain superfamily/Winged helix DNA-binding domain"/>
    <property type="match status" value="1"/>
</dbReference>
<reference evidence="5" key="1">
    <citation type="journal article" date="2020" name="Microb. Genom.">
        <title>Genetic diversity of clinical and environmental Mucorales isolates obtained from an investigation of mucormycosis cases among solid organ transplant recipients.</title>
        <authorList>
            <person name="Nguyen M.H."/>
            <person name="Kaul D."/>
            <person name="Muto C."/>
            <person name="Cheng S.J."/>
            <person name="Richter R.A."/>
            <person name="Bruno V.M."/>
            <person name="Liu G."/>
            <person name="Beyhan S."/>
            <person name="Sundermann A.J."/>
            <person name="Mounaud S."/>
            <person name="Pasculle A.W."/>
            <person name="Nierman W.C."/>
            <person name="Driscoll E."/>
            <person name="Cumbie R."/>
            <person name="Clancy C.J."/>
            <person name="Dupont C.L."/>
        </authorList>
    </citation>
    <scope>NUCLEOTIDE SEQUENCE</scope>
    <source>
        <strain evidence="5">GL11</strain>
    </source>
</reference>
<dbReference type="InterPro" id="IPR013149">
    <property type="entry name" value="ADH-like_C"/>
</dbReference>
<evidence type="ECO:0000313" key="6">
    <source>
        <dbReference type="Proteomes" id="UP000716291"/>
    </source>
</evidence>
<dbReference type="OrthoDB" id="201656at2759"/>
<dbReference type="GO" id="GO:0003735">
    <property type="term" value="F:structural constituent of ribosome"/>
    <property type="evidence" value="ECO:0007669"/>
    <property type="project" value="InterPro"/>
</dbReference>
<dbReference type="InterPro" id="IPR036291">
    <property type="entry name" value="NAD(P)-bd_dom_sf"/>
</dbReference>
<evidence type="ECO:0000313" key="5">
    <source>
        <dbReference type="EMBL" id="KAG1307698.1"/>
    </source>
</evidence>
<dbReference type="Pfam" id="PF08240">
    <property type="entry name" value="ADH_N"/>
    <property type="match status" value="1"/>
</dbReference>
<sequence>MSSSLPQFMNGVQLIKYGSAHEVLQYKTDLALPKIKNPYQILIKLKAVGINPIDAKIAAGNVKLMIKGDVSFPTIIGSDFSGVVVEKGESVAEFDVGDEVLGSLPVPSVSEGVYAQYTVVDINHCSIAKKPSHLSFVQAAAVGIPLLTAYQGIIKHGNITDKNKSQKRNILIVGASGGVGCYSVQLAKFINPQNYVVGICSSRNAEFVKSIGADSVISYNNTEEYQAFLQSEKNKFDIVFDCVGGDEYYRSLDPLLKKQGVYSTAVGPIKHVGSEPIPLWKGIGLVSKIFYRKYFTSHPYMVVAALPESEFRTKIAALFNNKDFKGTYIDDTFIKAYAAYLKRTGKLEVPKWVDLVKTGTFKELAPYDPDWYYVRAASVARHIYIRKNVGVGALNKVHGGTINRGSRPSHHVDASGSVNRKVLQSLEKIGVLEKDKKGGRKITQDGQRDLDRIAMTLAEESDEE</sequence>
<dbReference type="AlphaFoldDB" id="A0A9P6X8D5"/>
<dbReference type="EMBL" id="JAANQT010000899">
    <property type="protein sequence ID" value="KAG1307698.1"/>
    <property type="molecule type" value="Genomic_DNA"/>
</dbReference>
<dbReference type="Pfam" id="PF00107">
    <property type="entry name" value="ADH_zinc_N"/>
    <property type="match status" value="1"/>
</dbReference>
<dbReference type="InterPro" id="IPR018277">
    <property type="entry name" value="Ribosomal_eS19_CS"/>
</dbReference>
<dbReference type="InterPro" id="IPR020843">
    <property type="entry name" value="ER"/>
</dbReference>